<keyword evidence="8 16" id="KW-0812">Transmembrane</keyword>
<keyword evidence="11 16" id="KW-0915">Sodium</keyword>
<evidence type="ECO:0000256" key="9">
    <source>
        <dbReference type="ARBA" id="ARBA00022967"/>
    </source>
</evidence>
<dbReference type="GO" id="GO:0005886">
    <property type="term" value="C:plasma membrane"/>
    <property type="evidence" value="ECO:0007669"/>
    <property type="project" value="UniProtKB-SubCell"/>
</dbReference>
<dbReference type="EMBL" id="FUKI01000018">
    <property type="protein sequence ID" value="SJM89612.1"/>
    <property type="molecule type" value="Genomic_DNA"/>
</dbReference>
<keyword evidence="14 16" id="KW-0739">Sodium transport</keyword>
<evidence type="ECO:0000256" key="15">
    <source>
        <dbReference type="ARBA" id="ARBA00048176"/>
    </source>
</evidence>
<evidence type="ECO:0000256" key="2">
    <source>
        <dbReference type="ARBA" id="ARBA00003002"/>
    </source>
</evidence>
<protein>
    <recommendedName>
        <fullName evidence="16">Probable oxaloacetate decarboxylase gamma chain</fullName>
        <ecNumber evidence="16">7.2.4.2</ecNumber>
    </recommendedName>
</protein>
<comment type="subcellular location">
    <subcellularLocation>
        <location evidence="3 16 17">Cell membrane</location>
        <topology evidence="3 16 17">Single-pass membrane protein</topology>
    </subcellularLocation>
</comment>
<evidence type="ECO:0000256" key="13">
    <source>
        <dbReference type="ARBA" id="ARBA00023136"/>
    </source>
</evidence>
<keyword evidence="18" id="KW-0456">Lyase</keyword>
<proteinExistence type="inferred from homology"/>
<evidence type="ECO:0000313" key="18">
    <source>
        <dbReference type="EMBL" id="SJM89612.1"/>
    </source>
</evidence>
<name>A0A1R4H088_9GAMM</name>
<keyword evidence="10 16" id="KW-1133">Transmembrane helix</keyword>
<reference evidence="19" key="1">
    <citation type="submission" date="2017-02" db="EMBL/GenBank/DDBJ databases">
        <authorList>
            <person name="Daims H."/>
        </authorList>
    </citation>
    <scope>NUCLEOTIDE SEQUENCE [LARGE SCALE GENOMIC DNA]</scope>
</reference>
<evidence type="ECO:0000256" key="7">
    <source>
        <dbReference type="ARBA" id="ARBA00022475"/>
    </source>
</evidence>
<dbReference type="InterPro" id="IPR023424">
    <property type="entry name" value="OadG"/>
</dbReference>
<dbReference type="GO" id="GO:0015081">
    <property type="term" value="F:sodium ion transmembrane transporter activity"/>
    <property type="evidence" value="ECO:0007669"/>
    <property type="project" value="UniProtKB-UniRule"/>
</dbReference>
<evidence type="ECO:0000256" key="3">
    <source>
        <dbReference type="ARBA" id="ARBA00004162"/>
    </source>
</evidence>
<evidence type="ECO:0000313" key="19">
    <source>
        <dbReference type="Proteomes" id="UP000195667"/>
    </source>
</evidence>
<comment type="cofactor">
    <cofactor evidence="1 16 17">
        <name>Na(+)</name>
        <dbReference type="ChEBI" id="CHEBI:29101"/>
    </cofactor>
</comment>
<evidence type="ECO:0000256" key="5">
    <source>
        <dbReference type="ARBA" id="ARBA00011869"/>
    </source>
</evidence>
<feature type="transmembrane region" description="Helical" evidence="16 17">
    <location>
        <begin position="12"/>
        <end position="37"/>
    </location>
</feature>
<evidence type="ECO:0000256" key="11">
    <source>
        <dbReference type="ARBA" id="ARBA00023053"/>
    </source>
</evidence>
<dbReference type="InterPro" id="IPR005899">
    <property type="entry name" value="Na_pump_deCOase"/>
</dbReference>
<dbReference type="GO" id="GO:0015451">
    <property type="term" value="F:decarboxylation-driven active transmembrane transporter activity"/>
    <property type="evidence" value="ECO:0007669"/>
    <property type="project" value="UniProtKB-EC"/>
</dbReference>
<evidence type="ECO:0000256" key="10">
    <source>
        <dbReference type="ARBA" id="ARBA00022989"/>
    </source>
</evidence>
<comment type="similarity">
    <text evidence="4 16 17">Belongs to the OadG family.</text>
</comment>
<keyword evidence="9 16" id="KW-1278">Translocase</keyword>
<keyword evidence="7 16" id="KW-1003">Cell membrane</keyword>
<evidence type="ECO:0000256" key="14">
    <source>
        <dbReference type="ARBA" id="ARBA00023201"/>
    </source>
</evidence>
<dbReference type="RefSeq" id="WP_087142202.1">
    <property type="nucleotide sequence ID" value="NZ_FUKI01000018.1"/>
</dbReference>
<dbReference type="Proteomes" id="UP000195667">
    <property type="component" value="Unassembled WGS sequence"/>
</dbReference>
<comment type="function">
    <text evidence="2 16 17">Catalyzes the decarboxylation of oxaloacetate coupled to Na(+) translocation.</text>
</comment>
<sequence length="79" mass="8590">MTEELSFGLELMFVGMGIVFVFLAMLVVAIHVMSALVQRFFPEAPIPPSSKPVLSATSLDKSVVAAITAAVHQHRNKHK</sequence>
<comment type="subunit">
    <text evidence="5 16">Heterotrimer of an alpha, a beta and a gamma subunit.</text>
</comment>
<dbReference type="GO" id="GO:0036376">
    <property type="term" value="P:sodium ion export across plasma membrane"/>
    <property type="evidence" value="ECO:0007669"/>
    <property type="project" value="InterPro"/>
</dbReference>
<dbReference type="OrthoDB" id="5772594at2"/>
<evidence type="ECO:0000256" key="6">
    <source>
        <dbReference type="ARBA" id="ARBA00022448"/>
    </source>
</evidence>
<dbReference type="NCBIfam" id="TIGR01195">
    <property type="entry name" value="oadG_fam"/>
    <property type="match status" value="1"/>
</dbReference>
<evidence type="ECO:0000256" key="8">
    <source>
        <dbReference type="ARBA" id="ARBA00022692"/>
    </source>
</evidence>
<keyword evidence="19" id="KW-1185">Reference proteome</keyword>
<evidence type="ECO:0000256" key="17">
    <source>
        <dbReference type="RuleBase" id="RU004278"/>
    </source>
</evidence>
<dbReference type="Pfam" id="PF04277">
    <property type="entry name" value="OAD_gamma"/>
    <property type="match status" value="1"/>
</dbReference>
<evidence type="ECO:0000256" key="4">
    <source>
        <dbReference type="ARBA" id="ARBA00005844"/>
    </source>
</evidence>
<evidence type="ECO:0000256" key="12">
    <source>
        <dbReference type="ARBA" id="ARBA00023065"/>
    </source>
</evidence>
<organism evidence="18 19">
    <name type="scientific">Crenothrix polyspora</name>
    <dbReference type="NCBI Taxonomy" id="360316"/>
    <lineage>
        <taxon>Bacteria</taxon>
        <taxon>Pseudomonadati</taxon>
        <taxon>Pseudomonadota</taxon>
        <taxon>Gammaproteobacteria</taxon>
        <taxon>Methylococcales</taxon>
        <taxon>Crenotrichaceae</taxon>
        <taxon>Crenothrix</taxon>
    </lineage>
</organism>
<evidence type="ECO:0000256" key="1">
    <source>
        <dbReference type="ARBA" id="ARBA00001959"/>
    </source>
</evidence>
<dbReference type="EC" id="7.2.4.2" evidence="16"/>
<comment type="catalytic activity">
    <reaction evidence="15 16 17">
        <text>oxaloacetate + 2 Na(+)(in) + H(+) = pyruvate + 2 Na(+)(out) + CO2</text>
        <dbReference type="Rhea" id="RHEA:57724"/>
        <dbReference type="ChEBI" id="CHEBI:15361"/>
        <dbReference type="ChEBI" id="CHEBI:15378"/>
        <dbReference type="ChEBI" id="CHEBI:16452"/>
        <dbReference type="ChEBI" id="CHEBI:16526"/>
        <dbReference type="ChEBI" id="CHEBI:29101"/>
        <dbReference type="EC" id="7.2.4.2"/>
    </reaction>
</comment>
<keyword evidence="13 16" id="KW-0472">Membrane</keyword>
<keyword evidence="6 16" id="KW-0813">Transport</keyword>
<accession>A0A1R4H088</accession>
<evidence type="ECO:0000256" key="16">
    <source>
        <dbReference type="HAMAP-Rule" id="MF_00404"/>
    </source>
</evidence>
<keyword evidence="12 16" id="KW-0406">Ion transport</keyword>
<dbReference type="GO" id="GO:0008948">
    <property type="term" value="F:oxaloacetate decarboxylase activity"/>
    <property type="evidence" value="ECO:0007669"/>
    <property type="project" value="UniProtKB-UniRule"/>
</dbReference>
<gene>
    <name evidence="16 18" type="primary">oadG</name>
    <name evidence="18" type="ORF">CRENPOLYSF1_1140030</name>
</gene>
<dbReference type="AlphaFoldDB" id="A0A1R4H088"/>
<dbReference type="HAMAP" id="MF_00404">
    <property type="entry name" value="OadG"/>
    <property type="match status" value="1"/>
</dbReference>